<dbReference type="RefSeq" id="WP_075324901.1">
    <property type="nucleotide sequence ID" value="NZ_FOOH01000009.1"/>
</dbReference>
<organism evidence="1 2">
    <name type="scientific">Salegentibacter agarivorans</name>
    <dbReference type="NCBI Taxonomy" id="345907"/>
    <lineage>
        <taxon>Bacteria</taxon>
        <taxon>Pseudomonadati</taxon>
        <taxon>Bacteroidota</taxon>
        <taxon>Flavobacteriia</taxon>
        <taxon>Flavobacteriales</taxon>
        <taxon>Flavobacteriaceae</taxon>
        <taxon>Salegentibacter</taxon>
    </lineage>
</organism>
<sequence length="238" mass="27194">MKLKLNYIKLPVLLLLVGFLFGFAEKRNNSRKVSEVKVQFVTGENLYVTEEAVNKLLIQNDVAAAGIDKEILDLNRVESLLNNHDMIENAEAFLSLDGKLQTKISQRKPIGRIVGNSSFYLDRNGQVMPLSPYYAARVPLLMGVDSSNVITAYPLVDYIQKDEFLTRHITGVKRLPGDKFELEMRKLDFKVYFGKANDIALKFNNFKAFYKKALQDEKLETYKKVNLQFGDQVVCTKK</sequence>
<evidence type="ECO:0000313" key="1">
    <source>
        <dbReference type="EMBL" id="SFF80074.1"/>
    </source>
</evidence>
<dbReference type="Proteomes" id="UP000199116">
    <property type="component" value="Unassembled WGS sequence"/>
</dbReference>
<name>A0A1I2LLB8_9FLAO</name>
<keyword evidence="1" id="KW-0132">Cell division</keyword>
<protein>
    <submittedName>
        <fullName evidence="1">Cell division protein FtsQ</fullName>
    </submittedName>
</protein>
<gene>
    <name evidence="1" type="ORF">SAMN04488033_10985</name>
</gene>
<dbReference type="EMBL" id="FOOH01000009">
    <property type="protein sequence ID" value="SFF80074.1"/>
    <property type="molecule type" value="Genomic_DNA"/>
</dbReference>
<dbReference type="AlphaFoldDB" id="A0A1I2LLB8"/>
<evidence type="ECO:0000313" key="2">
    <source>
        <dbReference type="Proteomes" id="UP000199116"/>
    </source>
</evidence>
<keyword evidence="1" id="KW-0131">Cell cycle</keyword>
<reference evidence="2" key="1">
    <citation type="submission" date="2016-10" db="EMBL/GenBank/DDBJ databases">
        <authorList>
            <person name="Varghese N."/>
            <person name="Submissions S."/>
        </authorList>
    </citation>
    <scope>NUCLEOTIDE SEQUENCE [LARGE SCALE GENOMIC DNA]</scope>
    <source>
        <strain evidence="2">DSM 23515</strain>
    </source>
</reference>
<dbReference type="GO" id="GO:0051301">
    <property type="term" value="P:cell division"/>
    <property type="evidence" value="ECO:0007669"/>
    <property type="project" value="UniProtKB-KW"/>
</dbReference>
<keyword evidence="2" id="KW-1185">Reference proteome</keyword>
<proteinExistence type="predicted"/>
<accession>A0A1I2LLB8</accession>